<dbReference type="InterPro" id="IPR008912">
    <property type="entry name" value="Uncharacterised_CoxE"/>
</dbReference>
<dbReference type="CDD" id="cd00198">
    <property type="entry name" value="vWFA"/>
    <property type="match status" value="1"/>
</dbReference>
<dbReference type="Proteomes" id="UP000199494">
    <property type="component" value="Unassembled WGS sequence"/>
</dbReference>
<dbReference type="RefSeq" id="WP_091798303.1">
    <property type="nucleotide sequence ID" value="NZ_CP016353.1"/>
</dbReference>
<dbReference type="EMBL" id="FMZE01000001">
    <property type="protein sequence ID" value="SDC31811.1"/>
    <property type="molecule type" value="Genomic_DNA"/>
</dbReference>
<accession>A0A222VQ28</accession>
<dbReference type="SUPFAM" id="SSF53300">
    <property type="entry name" value="vWA-like"/>
    <property type="match status" value="1"/>
</dbReference>
<dbReference type="Pfam" id="PF05762">
    <property type="entry name" value="VWA_CoxE"/>
    <property type="match status" value="1"/>
</dbReference>
<dbReference type="OrthoDB" id="9790469at2"/>
<dbReference type="AlphaFoldDB" id="A0A222VQ28"/>
<keyword evidence="2" id="KW-1185">Reference proteome</keyword>
<dbReference type="STRING" id="530584.SAMN05421630_1011277"/>
<organism evidence="1 2">
    <name type="scientific">Prauserella marina</name>
    <dbReference type="NCBI Taxonomy" id="530584"/>
    <lineage>
        <taxon>Bacteria</taxon>
        <taxon>Bacillati</taxon>
        <taxon>Actinomycetota</taxon>
        <taxon>Actinomycetes</taxon>
        <taxon>Pseudonocardiales</taxon>
        <taxon>Pseudonocardiaceae</taxon>
        <taxon>Prauserella</taxon>
    </lineage>
</organism>
<dbReference type="PANTHER" id="PTHR39338:SF6">
    <property type="entry name" value="BLL5662 PROTEIN"/>
    <property type="match status" value="1"/>
</dbReference>
<gene>
    <name evidence="1" type="ORF">SAMN05421630_1011277</name>
</gene>
<proteinExistence type="predicted"/>
<reference evidence="1 2" key="1">
    <citation type="submission" date="2016-10" db="EMBL/GenBank/DDBJ databases">
        <authorList>
            <person name="de Groot N.N."/>
        </authorList>
    </citation>
    <scope>NUCLEOTIDE SEQUENCE [LARGE SCALE GENOMIC DNA]</scope>
    <source>
        <strain evidence="1 2">CGMCC 4.5506</strain>
    </source>
</reference>
<evidence type="ECO:0000313" key="2">
    <source>
        <dbReference type="Proteomes" id="UP000199494"/>
    </source>
</evidence>
<evidence type="ECO:0000313" key="1">
    <source>
        <dbReference type="EMBL" id="SDC31811.1"/>
    </source>
</evidence>
<name>A0A222VQ28_9PSEU</name>
<dbReference type="InterPro" id="IPR036465">
    <property type="entry name" value="vWFA_dom_sf"/>
</dbReference>
<sequence>MRDPARDGVRELLWGFLGALRAEGLAVSPARTEDFFRALAVSAPRDAVALYWRARLTLVDDVGLIPAFDAVFGSWMLREEPADPAGHGSTGVPAPRGQDTGEPPVDEAVLGGGARAGADTVTRTRAFGATGDRARLLRALEAEWPRALPTTRSRRRRLSRSRGTLALRATARLARRTGGEIVYLRREVRPPRNRPVLLLVDVSGSVKQHTPDLLRLAHTAVRAEGRAEVFTFGTRLTRVTTALAHPDTGRSLAAVAHAVSDVDGGTAIGGALDEFVANPRFLSLARGAVVIVVSDGLERGDCDLMLRRARRLSLLGHRLLWWSPLACSPGYRPVTRGIAGVLPWLDHLGGVGDLPTALAELRHLPGVRARPRREALRDWRPAHPGRYR</sequence>
<dbReference type="KEGG" id="pmad:BAY61_14485"/>
<dbReference type="Gene3D" id="3.40.50.410">
    <property type="entry name" value="von Willebrand factor, type A domain"/>
    <property type="match status" value="1"/>
</dbReference>
<protein>
    <submittedName>
        <fullName evidence="1">Uncharacterized protein</fullName>
    </submittedName>
</protein>
<dbReference type="PANTHER" id="PTHR39338">
    <property type="entry name" value="BLL5662 PROTEIN-RELATED"/>
    <property type="match status" value="1"/>
</dbReference>